<evidence type="ECO:0000256" key="1">
    <source>
        <dbReference type="SAM" id="MobiDB-lite"/>
    </source>
</evidence>
<sequence length="443" mass="47715">MPLRTYKRARTESDPPSTPATSPAVSSKSSSLSRRSLADLPKEVLARVAANVIRGHKGAPNEDARSHLLALASTCNALRQASIPCFDFAIRLDGPKAVVELAKVFGQKIRSSSALPTLAHGIQILAVGLESLYSPRPPTFSTLSSSLASVFPSLTGLTTLELSLPRHESLANLCATDGDRFILGGLSTRSFTLRGGFVWFHHLLELLATWTKLESLDLAVVRGDCNSFSPCTPSPPPACNLRDLTIHSSTLTDAMIVHILGGQKGLQMLQISLPGTAGKAWTAIEKVVPRIEVLRLRDSWASKTRQKATKKQEAETPDVDDSQEQAASPTSPLLPLLKAAKSLETLLLTPTMLPSLPSTASFFNELLPYIAVVDVLELDGFSLVSPLFVALETALDKHKLPSLERIVTRNIAKGKKGPAAKAEKSFEQACRKHGVQWVTGTDE</sequence>
<gene>
    <name evidence="2" type="ORF">RHTO0S_03e03158g</name>
</gene>
<dbReference type="InterPro" id="IPR032675">
    <property type="entry name" value="LRR_dom_sf"/>
</dbReference>
<dbReference type="Gene3D" id="3.80.10.10">
    <property type="entry name" value="Ribonuclease Inhibitor"/>
    <property type="match status" value="1"/>
</dbReference>
<dbReference type="SUPFAM" id="SSF52047">
    <property type="entry name" value="RNI-like"/>
    <property type="match status" value="1"/>
</dbReference>
<evidence type="ECO:0000313" key="2">
    <source>
        <dbReference type="EMBL" id="CDR38082.1"/>
    </source>
</evidence>
<protein>
    <submittedName>
        <fullName evidence="2">RHTO0S03e03158g1_1</fullName>
    </submittedName>
</protein>
<proteinExistence type="predicted"/>
<feature type="compositionally biased region" description="Low complexity" evidence="1">
    <location>
        <begin position="19"/>
        <end position="34"/>
    </location>
</feature>
<reference evidence="2" key="1">
    <citation type="journal article" date="2014" name="Genome Announc.">
        <title>Draft genome sequence of Rhodosporidium toruloides CECT1137, an oleaginous yeast of biotechnological interest.</title>
        <authorList>
            <person name="Morin N."/>
            <person name="Calcas X."/>
            <person name="Devillers H."/>
            <person name="Durrens P."/>
            <person name="Sherman D.J."/>
            <person name="Nicaud J.-M."/>
            <person name="Neuveglise C."/>
        </authorList>
    </citation>
    <scope>NUCLEOTIDE SEQUENCE</scope>
    <source>
        <strain evidence="2">CECT1137</strain>
    </source>
</reference>
<feature type="region of interest" description="Disordered" evidence="1">
    <location>
        <begin position="1"/>
        <end position="34"/>
    </location>
</feature>
<accession>A0A061AKL5</accession>
<dbReference type="AlphaFoldDB" id="A0A061AKL5"/>
<dbReference type="EMBL" id="LK052938">
    <property type="protein sequence ID" value="CDR38082.1"/>
    <property type="molecule type" value="Genomic_DNA"/>
</dbReference>
<name>A0A061AKL5_RHOTO</name>
<dbReference type="OrthoDB" id="2526907at2759"/>
<organism evidence="2">
    <name type="scientific">Rhodotorula toruloides</name>
    <name type="common">Yeast</name>
    <name type="synonym">Rhodosporidium toruloides</name>
    <dbReference type="NCBI Taxonomy" id="5286"/>
    <lineage>
        <taxon>Eukaryota</taxon>
        <taxon>Fungi</taxon>
        <taxon>Dikarya</taxon>
        <taxon>Basidiomycota</taxon>
        <taxon>Pucciniomycotina</taxon>
        <taxon>Microbotryomycetes</taxon>
        <taxon>Sporidiobolales</taxon>
        <taxon>Sporidiobolaceae</taxon>
        <taxon>Rhodotorula</taxon>
    </lineage>
</organism>
<feature type="region of interest" description="Disordered" evidence="1">
    <location>
        <begin position="305"/>
        <end position="331"/>
    </location>
</feature>